<comment type="caution">
    <text evidence="1">The sequence shown here is derived from an EMBL/GenBank/DDBJ whole genome shotgun (WGS) entry which is preliminary data.</text>
</comment>
<dbReference type="Proteomes" id="UP001501095">
    <property type="component" value="Unassembled WGS sequence"/>
</dbReference>
<name>A0ABN3P6I0_9ACTN</name>
<proteinExistence type="predicted"/>
<accession>A0ABN3P6I0</accession>
<organism evidence="1 2">
    <name type="scientific">Streptomyces levis</name>
    <dbReference type="NCBI Taxonomy" id="285566"/>
    <lineage>
        <taxon>Bacteria</taxon>
        <taxon>Bacillati</taxon>
        <taxon>Actinomycetota</taxon>
        <taxon>Actinomycetes</taxon>
        <taxon>Kitasatosporales</taxon>
        <taxon>Streptomycetaceae</taxon>
        <taxon>Streptomyces</taxon>
    </lineage>
</organism>
<evidence type="ECO:0000313" key="2">
    <source>
        <dbReference type="Proteomes" id="UP001501095"/>
    </source>
</evidence>
<protein>
    <submittedName>
        <fullName evidence="1">Uncharacterized protein</fullName>
    </submittedName>
</protein>
<dbReference type="EMBL" id="BAAATM010000022">
    <property type="protein sequence ID" value="GAA2554592.1"/>
    <property type="molecule type" value="Genomic_DNA"/>
</dbReference>
<evidence type="ECO:0000313" key="1">
    <source>
        <dbReference type="EMBL" id="GAA2554592.1"/>
    </source>
</evidence>
<sequence length="63" mass="6967">MICIPCREAADSAEVHTAETYNQKKSMTYVTLRIPHPKGCGCDCQHRKPTVESVLARGRAAHV</sequence>
<keyword evidence="2" id="KW-1185">Reference proteome</keyword>
<reference evidence="1 2" key="1">
    <citation type="journal article" date="2019" name="Int. J. Syst. Evol. Microbiol.">
        <title>The Global Catalogue of Microorganisms (GCM) 10K type strain sequencing project: providing services to taxonomists for standard genome sequencing and annotation.</title>
        <authorList>
            <consortium name="The Broad Institute Genomics Platform"/>
            <consortium name="The Broad Institute Genome Sequencing Center for Infectious Disease"/>
            <person name="Wu L."/>
            <person name="Ma J."/>
        </authorList>
    </citation>
    <scope>NUCLEOTIDE SEQUENCE [LARGE SCALE GENOMIC DNA]</scope>
    <source>
        <strain evidence="1 2">JCM 6924</strain>
    </source>
</reference>
<gene>
    <name evidence="1" type="ORF">GCM10010423_64710</name>
</gene>